<evidence type="ECO:0000256" key="1">
    <source>
        <dbReference type="SAM" id="Phobius"/>
    </source>
</evidence>
<evidence type="ECO:0000313" key="2">
    <source>
        <dbReference type="EMBL" id="QFG71635.1"/>
    </source>
</evidence>
<keyword evidence="1" id="KW-1133">Transmembrane helix</keyword>
<organism evidence="2">
    <name type="scientific">Histiostomatidae sp. XFX</name>
    <dbReference type="NCBI Taxonomy" id="2652661"/>
    <lineage>
        <taxon>Eukaryota</taxon>
        <taxon>Metazoa</taxon>
        <taxon>Ecdysozoa</taxon>
        <taxon>Arthropoda</taxon>
        <taxon>Chelicerata</taxon>
        <taxon>Arachnida</taxon>
        <taxon>Acari</taxon>
        <taxon>Acariformes</taxon>
        <taxon>Sarcoptiformes</taxon>
        <taxon>Astigmata</taxon>
        <taxon>Histiostomatoidea</taxon>
        <taxon>Histiostomatidae</taxon>
    </lineage>
</organism>
<accession>A0A5J6VC46</accession>
<feature type="transmembrane region" description="Helical" evidence="1">
    <location>
        <begin position="39"/>
        <end position="64"/>
    </location>
</feature>
<feature type="transmembrane region" description="Helical" evidence="1">
    <location>
        <begin position="76"/>
        <end position="92"/>
    </location>
</feature>
<dbReference type="AlphaFoldDB" id="A0A5J6VC46"/>
<sequence>MLSLIIITSITMVFLTPLKLAFMITLMSIWVALMCYQMSSSIFCSSAVLISFSSGMMIILCYTAMMSNFESKNKNLSSFFNSVSMILLLLITKKTSSVSVKENVQSVVNSSTIIILMVLVICSMKSINQSIFNPSKSMISSY</sequence>
<feature type="transmembrane region" description="Helical" evidence="1">
    <location>
        <begin position="12"/>
        <end position="33"/>
    </location>
</feature>
<gene>
    <name evidence="2" type="primary">nad6</name>
</gene>
<dbReference type="EMBL" id="MH921997">
    <property type="protein sequence ID" value="QFG71635.1"/>
    <property type="molecule type" value="Genomic_DNA"/>
</dbReference>
<keyword evidence="2" id="KW-0496">Mitochondrion</keyword>
<proteinExistence type="predicted"/>
<protein>
    <submittedName>
        <fullName evidence="2">NADH dehydrogenase subunit 6</fullName>
    </submittedName>
</protein>
<keyword evidence="1" id="KW-0812">Transmembrane</keyword>
<geneLocation type="mitochondrion" evidence="2"/>
<feature type="transmembrane region" description="Helical" evidence="1">
    <location>
        <begin position="104"/>
        <end position="122"/>
    </location>
</feature>
<reference evidence="2" key="1">
    <citation type="submission" date="2018-09" db="EMBL/GenBank/DDBJ databases">
        <title>Uncovering the phylogeny of Oribatida (Acari, Sarcoptiformes): new evidence from the organization of mitochondrial genomes.</title>
        <authorList>
            <person name="Xue X.-F."/>
            <person name="Li W.-N."/>
        </authorList>
    </citation>
    <scope>NUCLEOTIDE SEQUENCE</scope>
</reference>
<name>A0A5J6VC46_9ACAR</name>
<keyword evidence="1" id="KW-0472">Membrane</keyword>